<dbReference type="Pfam" id="PF01066">
    <property type="entry name" value="CDP-OH_P_transf"/>
    <property type="match status" value="1"/>
</dbReference>
<dbReference type="Proteomes" id="UP000041254">
    <property type="component" value="Unassembled WGS sequence"/>
</dbReference>
<dbReference type="EMBL" id="CDMY01000513">
    <property type="protein sequence ID" value="CEM19462.1"/>
    <property type="molecule type" value="Genomic_DNA"/>
</dbReference>
<keyword evidence="4 6" id="KW-0472">Membrane</keyword>
<dbReference type="InterPro" id="IPR014472">
    <property type="entry name" value="CHOPT"/>
</dbReference>
<dbReference type="PIRSF" id="PIRSF015665">
    <property type="entry name" value="CHOPT"/>
    <property type="match status" value="1"/>
</dbReference>
<evidence type="ECO:0000313" key="7">
    <source>
        <dbReference type="EMBL" id="CEM19462.1"/>
    </source>
</evidence>
<feature type="transmembrane region" description="Helical" evidence="6">
    <location>
        <begin position="225"/>
        <end position="248"/>
    </location>
</feature>
<organism evidence="7 8">
    <name type="scientific">Vitrella brassicaformis (strain CCMP3155)</name>
    <dbReference type="NCBI Taxonomy" id="1169540"/>
    <lineage>
        <taxon>Eukaryota</taxon>
        <taxon>Sar</taxon>
        <taxon>Alveolata</taxon>
        <taxon>Colpodellida</taxon>
        <taxon>Vitrellaceae</taxon>
        <taxon>Vitrella</taxon>
    </lineage>
</organism>
<dbReference type="Gene3D" id="1.20.120.1760">
    <property type="match status" value="1"/>
</dbReference>
<feature type="transmembrane region" description="Helical" evidence="6">
    <location>
        <begin position="81"/>
        <end position="99"/>
    </location>
</feature>
<protein>
    <recommendedName>
        <fullName evidence="9">Ethanolaminephosphotransferase</fullName>
    </recommendedName>
</protein>
<dbReference type="InterPro" id="IPR000462">
    <property type="entry name" value="CDP-OH_P_trans"/>
</dbReference>
<accession>A0A0G4FX88</accession>
<name>A0A0G4FX88_VITBC</name>
<dbReference type="GO" id="GO:0016020">
    <property type="term" value="C:membrane"/>
    <property type="evidence" value="ECO:0007669"/>
    <property type="project" value="UniProtKB-SubCell"/>
</dbReference>
<dbReference type="InParanoid" id="A0A0G4FX88"/>
<feature type="transmembrane region" description="Helical" evidence="6">
    <location>
        <begin position="145"/>
        <end position="162"/>
    </location>
</feature>
<keyword evidence="3 5" id="KW-0808">Transferase</keyword>
<keyword evidence="6" id="KW-0812">Transmembrane</keyword>
<evidence type="ECO:0000256" key="2">
    <source>
        <dbReference type="ARBA" id="ARBA00010441"/>
    </source>
</evidence>
<dbReference type="PANTHER" id="PTHR10414">
    <property type="entry name" value="ETHANOLAMINEPHOSPHOTRANSFERASE"/>
    <property type="match status" value="1"/>
</dbReference>
<evidence type="ECO:0008006" key="9">
    <source>
        <dbReference type="Google" id="ProtNLM"/>
    </source>
</evidence>
<dbReference type="VEuPathDB" id="CryptoDB:Vbra_16399"/>
<dbReference type="GO" id="GO:0016780">
    <property type="term" value="F:phosphotransferase activity, for other substituted phosphate groups"/>
    <property type="evidence" value="ECO:0007669"/>
    <property type="project" value="InterPro"/>
</dbReference>
<dbReference type="OMA" id="CYFTFLV"/>
<evidence type="ECO:0000256" key="6">
    <source>
        <dbReference type="SAM" id="Phobius"/>
    </source>
</evidence>
<dbReference type="InterPro" id="IPR043130">
    <property type="entry name" value="CDP-OH_PTrfase_TM_dom"/>
</dbReference>
<sequence>MLFPPYLHSHEVERLQLYKYTSSKPTPLDALLNPFWNAAAAAVPKWLSPNTLTVLGLLSSGFGAALCLVYAPTLTEDTPTWVWPVVALTVFVYQTLDAIDGKHARRTGASSPLGQLVDHGCDAFTACFMGIVCCAAAKFGASMNTFAILMCLQTNTFVWNWLELHTDRYTTSFGIFGVTEGQYTVIVACLMPLVLGDTDLVAMAPLAARPYLSQLGGVLGTGGAFYWHTFLGPCWCTIDVLLVAATVVEVLRKAKDRLQAAGHLFWWLVYVYASYVFFTRGGASFHVGWFCVVSTVHFAIYFLRALASTTCKVLFAQIQWPLLPFFATTVLLSAGPPSALLHQLGMPRDQFIFTLMTGLTAWGVVYLGELIVANVRTICRVVEVPFWRIPAKTPKERKRR</sequence>
<reference evidence="7 8" key="1">
    <citation type="submission" date="2014-11" db="EMBL/GenBank/DDBJ databases">
        <authorList>
            <person name="Zhu J."/>
            <person name="Qi W."/>
            <person name="Song R."/>
        </authorList>
    </citation>
    <scope>NUCLEOTIDE SEQUENCE [LARGE SCALE GENOMIC DNA]</scope>
</reference>
<evidence type="ECO:0000313" key="8">
    <source>
        <dbReference type="Proteomes" id="UP000041254"/>
    </source>
</evidence>
<feature type="transmembrane region" description="Helical" evidence="6">
    <location>
        <begin position="318"/>
        <end position="339"/>
    </location>
</feature>
<feature type="transmembrane region" description="Helical" evidence="6">
    <location>
        <begin position="284"/>
        <end position="306"/>
    </location>
</feature>
<dbReference type="GO" id="GO:0008654">
    <property type="term" value="P:phospholipid biosynthetic process"/>
    <property type="evidence" value="ECO:0007669"/>
    <property type="project" value="InterPro"/>
</dbReference>
<evidence type="ECO:0000256" key="3">
    <source>
        <dbReference type="ARBA" id="ARBA00022679"/>
    </source>
</evidence>
<dbReference type="PANTHER" id="PTHR10414:SF37">
    <property type="entry name" value="BB IN A BOXCAR, ISOFORM C"/>
    <property type="match status" value="1"/>
</dbReference>
<feature type="transmembrane region" description="Helical" evidence="6">
    <location>
        <begin position="183"/>
        <end position="205"/>
    </location>
</feature>
<keyword evidence="6" id="KW-1133">Transmembrane helix</keyword>
<feature type="transmembrane region" description="Helical" evidence="6">
    <location>
        <begin position="260"/>
        <end position="278"/>
    </location>
</feature>
<dbReference type="STRING" id="1169540.A0A0G4FX88"/>
<comment type="similarity">
    <text evidence="2 5">Belongs to the CDP-alcohol phosphatidyltransferase class-I family.</text>
</comment>
<dbReference type="FunCoup" id="A0A0G4FX88">
    <property type="interactions" value="107"/>
</dbReference>
<evidence type="ECO:0000256" key="1">
    <source>
        <dbReference type="ARBA" id="ARBA00004370"/>
    </source>
</evidence>
<evidence type="ECO:0000256" key="5">
    <source>
        <dbReference type="RuleBase" id="RU003750"/>
    </source>
</evidence>
<dbReference type="PROSITE" id="PS00379">
    <property type="entry name" value="CDP_ALCOHOL_P_TRANSF"/>
    <property type="match status" value="1"/>
</dbReference>
<evidence type="ECO:0000256" key="4">
    <source>
        <dbReference type="ARBA" id="ARBA00023136"/>
    </source>
</evidence>
<keyword evidence="8" id="KW-1185">Reference proteome</keyword>
<comment type="subcellular location">
    <subcellularLocation>
        <location evidence="1">Membrane</location>
    </subcellularLocation>
</comment>
<dbReference type="AlphaFoldDB" id="A0A0G4FX88"/>
<feature type="transmembrane region" description="Helical" evidence="6">
    <location>
        <begin position="54"/>
        <end position="75"/>
    </location>
</feature>
<feature type="transmembrane region" description="Helical" evidence="6">
    <location>
        <begin position="351"/>
        <end position="372"/>
    </location>
</feature>
<gene>
    <name evidence="7" type="ORF">Vbra_16399</name>
</gene>
<dbReference type="InterPro" id="IPR048254">
    <property type="entry name" value="CDP_ALCOHOL_P_TRANSF_CS"/>
</dbReference>
<proteinExistence type="inferred from homology"/>
<dbReference type="OrthoDB" id="196717at2759"/>
<dbReference type="PhylomeDB" id="A0A0G4FX88"/>